<evidence type="ECO:0000256" key="11">
    <source>
        <dbReference type="ARBA" id="ARBA00022723"/>
    </source>
</evidence>
<organism evidence="17 18">
    <name type="scientific">Streptococcus ratti FA-1 = DSM 20564</name>
    <dbReference type="NCBI Taxonomy" id="699248"/>
    <lineage>
        <taxon>Bacteria</taxon>
        <taxon>Bacillati</taxon>
        <taxon>Bacillota</taxon>
        <taxon>Bacilli</taxon>
        <taxon>Lactobacillales</taxon>
        <taxon>Streptococcaceae</taxon>
        <taxon>Streptococcus</taxon>
    </lineage>
</organism>
<evidence type="ECO:0000256" key="3">
    <source>
        <dbReference type="ARBA" id="ARBA00011233"/>
    </source>
</evidence>
<keyword evidence="11" id="KW-0479">Metal-binding</keyword>
<keyword evidence="7" id="KW-0597">Phosphoprotein</keyword>
<keyword evidence="12" id="KW-0460">Magnesium</keyword>
<evidence type="ECO:0000256" key="9">
    <source>
        <dbReference type="ARBA" id="ARBA00022679"/>
    </source>
</evidence>
<keyword evidence="5" id="KW-0813">Transport</keyword>
<dbReference type="PANTHER" id="PTHR34382:SF9">
    <property type="entry name" value="PHOSPHOTRANSFERASE SYSTEM SUGAR-SPECIFIC EII COMPONENT"/>
    <property type="match status" value="1"/>
</dbReference>
<gene>
    <name evidence="17" type="ORF">SRA_06566</name>
</gene>
<evidence type="ECO:0000256" key="5">
    <source>
        <dbReference type="ARBA" id="ARBA00022448"/>
    </source>
</evidence>
<evidence type="ECO:0000256" key="16">
    <source>
        <dbReference type="PROSITE-ProRule" id="PRU00418"/>
    </source>
</evidence>
<evidence type="ECO:0000256" key="13">
    <source>
        <dbReference type="ARBA" id="ARBA00030293"/>
    </source>
</evidence>
<evidence type="ECO:0000256" key="1">
    <source>
        <dbReference type="ARBA" id="ARBA00001946"/>
    </source>
</evidence>
<keyword evidence="9" id="KW-0808">Transferase</keyword>
<proteinExistence type="predicted"/>
<evidence type="ECO:0000256" key="15">
    <source>
        <dbReference type="ARBA" id="ARBA00032708"/>
    </source>
</evidence>
<dbReference type="PIRSF" id="PIRSF000699">
    <property type="entry name" value="PTS_IILac_III"/>
    <property type="match status" value="1"/>
</dbReference>
<reference evidence="17 18" key="1">
    <citation type="submission" date="2009-12" db="EMBL/GenBank/DDBJ databases">
        <authorList>
            <person name="Lefebure T."/>
            <person name="Cornejo O.E."/>
            <person name="Pavinski Bitar P.D."/>
            <person name="Lang P."/>
            <person name="Stanhope M.J."/>
        </authorList>
    </citation>
    <scope>NUCLEOTIDE SEQUENCE [LARGE SCALE GENOMIC DNA]</scope>
    <source>
        <strain evidence="17 18">FA-1</strain>
    </source>
</reference>
<comment type="cofactor">
    <cofactor evidence="1">
        <name>Mg(2+)</name>
        <dbReference type="ChEBI" id="CHEBI:18420"/>
    </cofactor>
</comment>
<keyword evidence="10" id="KW-0598">Phosphotransferase system</keyword>
<dbReference type="EMBL" id="AJTZ01000005">
    <property type="protein sequence ID" value="EJN94177.1"/>
    <property type="molecule type" value="Genomic_DNA"/>
</dbReference>
<dbReference type="Pfam" id="PF02255">
    <property type="entry name" value="PTS_IIA"/>
    <property type="match status" value="1"/>
</dbReference>
<keyword evidence="8" id="KW-0762">Sugar transport</keyword>
<comment type="subunit">
    <text evidence="3">Homotrimer.</text>
</comment>
<evidence type="ECO:0000256" key="12">
    <source>
        <dbReference type="ARBA" id="ARBA00022842"/>
    </source>
</evidence>
<dbReference type="InterPro" id="IPR036542">
    <property type="entry name" value="PTS_IIA_lac/cel_sf"/>
</dbReference>
<protein>
    <recommendedName>
        <fullName evidence="4">PTS system lactose-specific EIIA component</fullName>
    </recommendedName>
    <alternativeName>
        <fullName evidence="13">EIIA-Lac</fullName>
    </alternativeName>
    <alternativeName>
        <fullName evidence="15">EIII-Lac</fullName>
    </alternativeName>
    <alternativeName>
        <fullName evidence="14">Lactose-specific phosphotransferase enzyme IIA component</fullName>
    </alternativeName>
</protein>
<comment type="caution">
    <text evidence="17">The sequence shown here is derived from an EMBL/GenBank/DDBJ whole genome shotgun (WGS) entry which is preliminary data.</text>
</comment>
<evidence type="ECO:0000313" key="17">
    <source>
        <dbReference type="EMBL" id="EJN94177.1"/>
    </source>
</evidence>
<dbReference type="SUPFAM" id="SSF46973">
    <property type="entry name" value="Enzyme IIa from lactose specific PTS, IIa-lac"/>
    <property type="match status" value="1"/>
</dbReference>
<dbReference type="InterPro" id="IPR003188">
    <property type="entry name" value="PTS_IIA_lac/cel"/>
</dbReference>
<evidence type="ECO:0000256" key="4">
    <source>
        <dbReference type="ARBA" id="ARBA00014322"/>
    </source>
</evidence>
<evidence type="ECO:0000256" key="10">
    <source>
        <dbReference type="ARBA" id="ARBA00022683"/>
    </source>
</evidence>
<evidence type="ECO:0000256" key="6">
    <source>
        <dbReference type="ARBA" id="ARBA00022490"/>
    </source>
</evidence>
<evidence type="ECO:0000256" key="14">
    <source>
        <dbReference type="ARBA" id="ARBA00031467"/>
    </source>
</evidence>
<keyword evidence="6" id="KW-0963">Cytoplasm</keyword>
<comment type="subcellular location">
    <subcellularLocation>
        <location evidence="2">Cytoplasm</location>
    </subcellularLocation>
</comment>
<dbReference type="Gene3D" id="1.20.58.80">
    <property type="entry name" value="Phosphotransferase system, lactose/cellobiose-type IIA subunit"/>
    <property type="match status" value="1"/>
</dbReference>
<feature type="modified residue" description="Phosphohistidine; by HPr" evidence="16">
    <location>
        <position position="78"/>
    </location>
</feature>
<dbReference type="CDD" id="cd00215">
    <property type="entry name" value="PTS_IIA_lac"/>
    <property type="match status" value="1"/>
</dbReference>
<dbReference type="RefSeq" id="WP_003088858.1">
    <property type="nucleotide sequence ID" value="NZ_AJTZ01000005.1"/>
</dbReference>
<keyword evidence="18" id="KW-1185">Reference proteome</keyword>
<sequence length="104" mass="11317">MNREESTLLGFEIVAYAGDARSKLLEALNAAQAGDFAKADELVSAAEDCITDAHKAQTSLLTKEAQGDAIELSVTLMHGQDHLMTTILLKDLMKHLIELYKRGS</sequence>
<evidence type="ECO:0000256" key="7">
    <source>
        <dbReference type="ARBA" id="ARBA00022553"/>
    </source>
</evidence>
<dbReference type="Proteomes" id="UP000007815">
    <property type="component" value="Unassembled WGS sequence"/>
</dbReference>
<accession>A0ABN0GV53</accession>
<name>A0ABN0GV53_STRRT</name>
<evidence type="ECO:0000256" key="2">
    <source>
        <dbReference type="ARBA" id="ARBA00004496"/>
    </source>
</evidence>
<dbReference type="PROSITE" id="PS51095">
    <property type="entry name" value="PTS_EIIA_TYPE_3"/>
    <property type="match status" value="1"/>
</dbReference>
<dbReference type="NCBIfam" id="TIGR00823">
    <property type="entry name" value="EIIA-LAC"/>
    <property type="match status" value="1"/>
</dbReference>
<dbReference type="PANTHER" id="PTHR34382">
    <property type="entry name" value="PTS SYSTEM N,N'-DIACETYLCHITOBIOSE-SPECIFIC EIIA COMPONENT"/>
    <property type="match status" value="1"/>
</dbReference>
<evidence type="ECO:0000313" key="18">
    <source>
        <dbReference type="Proteomes" id="UP000007815"/>
    </source>
</evidence>
<evidence type="ECO:0000256" key="8">
    <source>
        <dbReference type="ARBA" id="ARBA00022597"/>
    </source>
</evidence>